<dbReference type="Proteomes" id="UP000294547">
    <property type="component" value="Unassembled WGS sequence"/>
</dbReference>
<keyword evidence="4" id="KW-1185">Reference proteome</keyword>
<evidence type="ECO:0000256" key="1">
    <source>
        <dbReference type="SAM" id="Phobius"/>
    </source>
</evidence>
<dbReference type="AlphaFoldDB" id="A0A4R6RLP8"/>
<feature type="transmembrane region" description="Helical" evidence="1">
    <location>
        <begin position="195"/>
        <end position="215"/>
    </location>
</feature>
<feature type="transmembrane region" description="Helical" evidence="1">
    <location>
        <begin position="227"/>
        <end position="249"/>
    </location>
</feature>
<dbReference type="OrthoDB" id="9811974at2"/>
<evidence type="ECO:0000256" key="2">
    <source>
        <dbReference type="SAM" id="SignalP"/>
    </source>
</evidence>
<gene>
    <name evidence="3" type="ORF">EDD54_1365</name>
</gene>
<feature type="transmembrane region" description="Helical" evidence="1">
    <location>
        <begin position="89"/>
        <end position="108"/>
    </location>
</feature>
<evidence type="ECO:0000313" key="4">
    <source>
        <dbReference type="Proteomes" id="UP000294547"/>
    </source>
</evidence>
<accession>A0A4R6RLP8</accession>
<evidence type="ECO:0000313" key="3">
    <source>
        <dbReference type="EMBL" id="TDP87470.1"/>
    </source>
</evidence>
<feature type="chain" id="PRO_5020764098" evidence="2">
    <location>
        <begin position="19"/>
        <end position="357"/>
    </location>
</feature>
<feature type="transmembrane region" description="Helical" evidence="1">
    <location>
        <begin position="294"/>
        <end position="315"/>
    </location>
</feature>
<keyword evidence="1" id="KW-1133">Transmembrane helix</keyword>
<proteinExistence type="predicted"/>
<dbReference type="RefSeq" id="WP_126535409.1">
    <property type="nucleotide sequence ID" value="NZ_BSPM01000008.1"/>
</dbReference>
<feature type="signal peptide" evidence="2">
    <location>
        <begin position="1"/>
        <end position="18"/>
    </location>
</feature>
<name>A0A4R6RLP8_9HYPH</name>
<feature type="transmembrane region" description="Helical" evidence="1">
    <location>
        <begin position="139"/>
        <end position="156"/>
    </location>
</feature>
<comment type="caution">
    <text evidence="3">The sequence shown here is derived from an EMBL/GenBank/DDBJ whole genome shotgun (WGS) entry which is preliminary data.</text>
</comment>
<dbReference type="EMBL" id="SNXY01000006">
    <property type="protein sequence ID" value="TDP87470.1"/>
    <property type="molecule type" value="Genomic_DNA"/>
</dbReference>
<feature type="transmembrane region" description="Helical" evidence="1">
    <location>
        <begin position="168"/>
        <end position="189"/>
    </location>
</feature>
<keyword evidence="1" id="KW-0472">Membrane</keyword>
<feature type="transmembrane region" description="Helical" evidence="1">
    <location>
        <begin position="63"/>
        <end position="83"/>
    </location>
</feature>
<reference evidence="3 4" key="1">
    <citation type="submission" date="2019-03" db="EMBL/GenBank/DDBJ databases">
        <title>Genomic Encyclopedia of Type Strains, Phase IV (KMG-IV): sequencing the most valuable type-strain genomes for metagenomic binning, comparative biology and taxonomic classification.</title>
        <authorList>
            <person name="Goeker M."/>
        </authorList>
    </citation>
    <scope>NUCLEOTIDE SEQUENCE [LARGE SCALE GENOMIC DNA]</scope>
    <source>
        <strain evidence="3 4">DSM 102969</strain>
    </source>
</reference>
<keyword evidence="1" id="KW-0812">Transmembrane</keyword>
<sequence length="357" mass="35234">MTAAVRIALALAAAAALAAGLAGGLARLGLSPAPMSAVEQHGALMVGGFFGVLIALERAVAAGSAAALAVPALGAAGSAALLLGEAEAGAVLLFAAGLGLLALTLAAARRRPETFTAVMSLGAALWPFGTWRWLAGAPVAEVSHVWLAFLVVTVAAERIELSRLARPGPLAIAALWTILAALVGALVLGQPFTGTTLHAGALAALALWLAATDVARSTIRGRGFPRFSAACLFAGYGWLLVAAAVLAALPPALEPAGRDAAVHAIGLGFVLSMVFAHAPIVLPAVTGAPVRYAAPLWIPAALLQVAVAARVGGAVADLPDLVAAGAVSALAALALYAILVAGTALVRPAPRSGGARP</sequence>
<organism evidence="3 4">
    <name type="scientific">Oharaeibacter diazotrophicus</name>
    <dbReference type="NCBI Taxonomy" id="1920512"/>
    <lineage>
        <taxon>Bacteria</taxon>
        <taxon>Pseudomonadati</taxon>
        <taxon>Pseudomonadota</taxon>
        <taxon>Alphaproteobacteria</taxon>
        <taxon>Hyphomicrobiales</taxon>
        <taxon>Pleomorphomonadaceae</taxon>
        <taxon>Oharaeibacter</taxon>
    </lineage>
</organism>
<keyword evidence="2" id="KW-0732">Signal</keyword>
<protein>
    <submittedName>
        <fullName evidence="3">Uncharacterized protein</fullName>
    </submittedName>
</protein>
<feature type="transmembrane region" description="Helical" evidence="1">
    <location>
        <begin position="261"/>
        <end position="282"/>
    </location>
</feature>
<feature type="transmembrane region" description="Helical" evidence="1">
    <location>
        <begin position="321"/>
        <end position="346"/>
    </location>
</feature>